<organism evidence="1 2">
    <name type="scientific">Zosterops borbonicus</name>
    <dbReference type="NCBI Taxonomy" id="364589"/>
    <lineage>
        <taxon>Eukaryota</taxon>
        <taxon>Metazoa</taxon>
        <taxon>Chordata</taxon>
        <taxon>Craniata</taxon>
        <taxon>Vertebrata</taxon>
        <taxon>Euteleostomi</taxon>
        <taxon>Archelosauria</taxon>
        <taxon>Archosauria</taxon>
        <taxon>Dinosauria</taxon>
        <taxon>Saurischia</taxon>
        <taxon>Theropoda</taxon>
        <taxon>Coelurosauria</taxon>
        <taxon>Aves</taxon>
        <taxon>Neognathae</taxon>
        <taxon>Neoaves</taxon>
        <taxon>Telluraves</taxon>
        <taxon>Australaves</taxon>
        <taxon>Passeriformes</taxon>
        <taxon>Sylvioidea</taxon>
        <taxon>Zosteropidae</taxon>
        <taxon>Zosterops</taxon>
    </lineage>
</organism>
<accession>A0A8K1GGQ4</accession>
<name>A0A8K1GGQ4_9PASS</name>
<dbReference type="EMBL" id="SWJQ01000219">
    <property type="protein sequence ID" value="TRZ18554.1"/>
    <property type="molecule type" value="Genomic_DNA"/>
</dbReference>
<dbReference type="Proteomes" id="UP000796761">
    <property type="component" value="Unassembled WGS sequence"/>
</dbReference>
<evidence type="ECO:0000313" key="2">
    <source>
        <dbReference type="Proteomes" id="UP000796761"/>
    </source>
</evidence>
<reference evidence="1" key="1">
    <citation type="submission" date="2019-04" db="EMBL/GenBank/DDBJ databases">
        <title>Genome assembly of Zosterops borbonicus 15179.</title>
        <authorList>
            <person name="Leroy T."/>
            <person name="Anselmetti Y."/>
            <person name="Tilak M.-K."/>
            <person name="Nabholz B."/>
        </authorList>
    </citation>
    <scope>NUCLEOTIDE SEQUENCE</scope>
    <source>
        <strain evidence="1">HGM_15179</strain>
        <tissue evidence="1">Muscle</tissue>
    </source>
</reference>
<protein>
    <submittedName>
        <fullName evidence="1">Uncharacterized protein</fullName>
    </submittedName>
</protein>
<keyword evidence="2" id="KW-1185">Reference proteome</keyword>
<evidence type="ECO:0000313" key="1">
    <source>
        <dbReference type="EMBL" id="TRZ18554.1"/>
    </source>
</evidence>
<gene>
    <name evidence="1" type="ORF">HGM15179_008558</name>
</gene>
<proteinExistence type="predicted"/>
<sequence length="131" mass="14907">MKTELGLSSLEKRKLQGDPAAFLYLQVLGTYKDLERDFFHGHGRTGQGGMTLNLRMDPISHRENLCLATELGEMQLVQYMEFMIAVIFNDCSACLKMLTKSIVRFPLKFSDSDMPFLFVLGKYGGYIDHTN</sequence>
<comment type="caution">
    <text evidence="1">The sequence shown here is derived from an EMBL/GenBank/DDBJ whole genome shotgun (WGS) entry which is preliminary data.</text>
</comment>
<dbReference type="AlphaFoldDB" id="A0A8K1GGQ4"/>